<evidence type="ECO:0000259" key="3">
    <source>
        <dbReference type="Pfam" id="PF04717"/>
    </source>
</evidence>
<dbReference type="InterPro" id="IPR028244">
    <property type="entry name" value="T6SS_Rhs_Vgr_dom"/>
</dbReference>
<evidence type="ECO:0000313" key="6">
    <source>
        <dbReference type="EMBL" id="AKJ30327.1"/>
    </source>
</evidence>
<dbReference type="EMBL" id="CP011371">
    <property type="protein sequence ID" value="AKJ30327.1"/>
    <property type="molecule type" value="Genomic_DNA"/>
</dbReference>
<dbReference type="Pfam" id="PF10106">
    <property type="entry name" value="DUF2345"/>
    <property type="match status" value="1"/>
</dbReference>
<sequence length="953" mass="100789">MTDLSFLPAAIQALLAGYTQNDRLLHLHTLLGPNVLLAERMALTESIGPSGPDCGFKLELTALSADTHLELKQLIGQPVLLELLTQASRTALRPFHGQVTGFSLLGADGGLARYRLTVEPWLAFLAHRHDSRTFQSRTVMEIVEAVFAGYQGQGALAPAWRWDLADRAAYPQRSLCTQYQESDLAFIERLLREEGLFYWWEHTGDAGSKTLGQHVLVIADHNGACKPNRQPRVRYTQPGATMKEDSLRSWHGERRVTTQAVSMASWDYRSTQLRPVSAAALHPAGGIATECQDVPGVYAYEDSHQGQRLAQRQQEALDARGRLYYGEGTVRTFAPGSVITVLDHPHHTGEDKDRFVLLRAEHRARSNVSADHRAMLQDLLPGLLGTEKEDSGATKAGSLANDGDEPLYSVKVVALPATVVVRAPALDAALSPHAGLDSVVQHPRPTVTGTQTAIVVGLGAPIHTDRDHRIKVQFHWQRGAQGSHRLQVQGVDNAPASDASGTWVRVATSVAGANWGSVFTPRVGQEVLVAFLDGDIDRPVVIGSLYNGVGQDNAQGNQVNGGAAGATGNAPAWFPGSQAAGQHQGHQHAAVMTGLKTQELSASQSGAGGYNQLVFDDTPGQGRIQLASTQHRSQLNLGHALNQNDNQRLHPRGHGSELVTEASGALRAGSGLLISAEARAAGSTGGTAQLDTREAEQQLQQSAELTSTLIDTAQKHNAKLKDEPQAKDLPVPQAQKALRESIETTDQRGDAGSGDQAIGGGAGAVKAWSRPDLLVSAPAGVGLYSPANTIFSAGNTASWVAGQDITHNAQRHHSIAVQGGISWFTYGKASDPSKPNQETGIMLHAASGSVSSQSQSGATKLTADKAVEVSSTQAAIQMGAPKHILLTAGGSSIRIEGGDITLTTPGAAQFKASMKELTGPANASSSADLPAPQSVPPCGQQQAESVSNGAALL</sequence>
<dbReference type="InterPro" id="IPR006533">
    <property type="entry name" value="T6SS_Vgr_RhsGE"/>
</dbReference>
<feature type="compositionally biased region" description="Polar residues" evidence="2">
    <location>
        <begin position="939"/>
        <end position="953"/>
    </location>
</feature>
<dbReference type="NCBIfam" id="TIGR01646">
    <property type="entry name" value="vgr_GE"/>
    <property type="match status" value="1"/>
</dbReference>
<dbReference type="Pfam" id="PF13296">
    <property type="entry name" value="T6SS_Vgr"/>
    <property type="match status" value="1"/>
</dbReference>
<proteinExistence type="inferred from homology"/>
<dbReference type="SUPFAM" id="SSF69279">
    <property type="entry name" value="Phage tail proteins"/>
    <property type="match status" value="2"/>
</dbReference>
<dbReference type="Gene3D" id="2.40.50.230">
    <property type="entry name" value="Gp5 N-terminal domain"/>
    <property type="match status" value="1"/>
</dbReference>
<feature type="compositionally biased region" description="Basic and acidic residues" evidence="2">
    <location>
        <begin position="738"/>
        <end position="749"/>
    </location>
</feature>
<keyword evidence="7" id="KW-1185">Reference proteome</keyword>
<protein>
    <submittedName>
        <fullName evidence="6">Type VI secretion system secreted protein VgrG</fullName>
    </submittedName>
</protein>
<dbReference type="RefSeq" id="WP_047195719.1">
    <property type="nucleotide sequence ID" value="NZ_CP011371.1"/>
</dbReference>
<dbReference type="NCBIfam" id="TIGR03361">
    <property type="entry name" value="VI_Rhs_Vgr"/>
    <property type="match status" value="1"/>
</dbReference>
<feature type="region of interest" description="Disordered" evidence="2">
    <location>
        <begin position="918"/>
        <end position="953"/>
    </location>
</feature>
<dbReference type="InterPro" id="IPR037026">
    <property type="entry name" value="Vgr_OB-fold_dom_sf"/>
</dbReference>
<gene>
    <name evidence="6" type="primary">vgrG</name>
    <name evidence="6" type="ORF">AAW51_3636</name>
</gene>
<dbReference type="AlphaFoldDB" id="A0A0G3BLQ5"/>
<dbReference type="PATRIC" id="fig|413882.6.peg.3801"/>
<evidence type="ECO:0000256" key="1">
    <source>
        <dbReference type="ARBA" id="ARBA00005558"/>
    </source>
</evidence>
<dbReference type="Pfam" id="PF04717">
    <property type="entry name" value="Phage_base_V"/>
    <property type="match status" value="1"/>
</dbReference>
<organism evidence="6 7">
    <name type="scientific">Caldimonas brevitalea</name>
    <dbReference type="NCBI Taxonomy" id="413882"/>
    <lineage>
        <taxon>Bacteria</taxon>
        <taxon>Pseudomonadati</taxon>
        <taxon>Pseudomonadota</taxon>
        <taxon>Betaproteobacteria</taxon>
        <taxon>Burkholderiales</taxon>
        <taxon>Sphaerotilaceae</taxon>
        <taxon>Caldimonas</taxon>
    </lineage>
</organism>
<evidence type="ECO:0000259" key="5">
    <source>
        <dbReference type="Pfam" id="PF13296"/>
    </source>
</evidence>
<evidence type="ECO:0000259" key="4">
    <source>
        <dbReference type="Pfam" id="PF10106"/>
    </source>
</evidence>
<dbReference type="Gene3D" id="2.30.110.50">
    <property type="match status" value="1"/>
</dbReference>
<feature type="domain" description="DUF2345" evidence="4">
    <location>
        <begin position="761"/>
        <end position="921"/>
    </location>
</feature>
<feature type="domain" description="Putative type VI secretion system Rhs element associated Vgr" evidence="5">
    <location>
        <begin position="607"/>
        <end position="713"/>
    </location>
</feature>
<dbReference type="Pfam" id="PF05954">
    <property type="entry name" value="Phage_GPD"/>
    <property type="match status" value="1"/>
</dbReference>
<feature type="region of interest" description="Disordered" evidence="2">
    <location>
        <begin position="738"/>
        <end position="758"/>
    </location>
</feature>
<name>A0A0G3BLQ5_9BURK</name>
<comment type="similarity">
    <text evidence="1">Belongs to the VgrG protein family.</text>
</comment>
<evidence type="ECO:0000313" key="7">
    <source>
        <dbReference type="Proteomes" id="UP000035352"/>
    </source>
</evidence>
<dbReference type="InterPro" id="IPR017847">
    <property type="entry name" value="T6SS_RhsGE_Vgr_subset"/>
</dbReference>
<dbReference type="SUPFAM" id="SSF69255">
    <property type="entry name" value="gp5 N-terminal domain-like"/>
    <property type="match status" value="1"/>
</dbReference>
<reference evidence="6 7" key="1">
    <citation type="submission" date="2015-05" db="EMBL/GenBank/DDBJ databases">
        <authorList>
            <person name="Tang B."/>
            <person name="Yu Y."/>
        </authorList>
    </citation>
    <scope>NUCLEOTIDE SEQUENCE [LARGE SCALE GENOMIC DNA]</scope>
    <source>
        <strain evidence="6 7">DSM 7029</strain>
    </source>
</reference>
<dbReference type="KEGG" id="pbh:AAW51_3636"/>
<dbReference type="Proteomes" id="UP000035352">
    <property type="component" value="Chromosome"/>
</dbReference>
<dbReference type="InterPro" id="IPR006531">
    <property type="entry name" value="Gp5/Vgr_OB"/>
</dbReference>
<dbReference type="STRING" id="413882.AAW51_3636"/>
<dbReference type="InterPro" id="IPR018769">
    <property type="entry name" value="VgrG2_DUF2345"/>
</dbReference>
<dbReference type="Gene3D" id="3.55.50.10">
    <property type="entry name" value="Baseplate protein-like domains"/>
    <property type="match status" value="1"/>
</dbReference>
<feature type="domain" description="Gp5/Type VI secretion system Vgr protein OB-fold" evidence="3">
    <location>
        <begin position="485"/>
        <end position="546"/>
    </location>
</feature>
<evidence type="ECO:0000256" key="2">
    <source>
        <dbReference type="SAM" id="MobiDB-lite"/>
    </source>
</evidence>
<dbReference type="Gene3D" id="4.10.220.110">
    <property type="match status" value="1"/>
</dbReference>
<accession>A0A0G3BLQ5</accession>